<name>A0A4Y7SBX5_COPMI</name>
<dbReference type="EMBL" id="QPFP01000206">
    <property type="protein sequence ID" value="TEB19161.1"/>
    <property type="molecule type" value="Genomic_DNA"/>
</dbReference>
<feature type="domain" description="RmlD-like substrate binding" evidence="1">
    <location>
        <begin position="1"/>
        <end position="283"/>
    </location>
</feature>
<comment type="caution">
    <text evidence="2">The sequence shown here is derived from an EMBL/GenBank/DDBJ whole genome shotgun (WGS) entry which is preliminary data.</text>
</comment>
<dbReference type="AlphaFoldDB" id="A0A4Y7SBX5"/>
<proteinExistence type="predicted"/>
<dbReference type="CDD" id="cd05254">
    <property type="entry name" value="dTDP_HR_like_SDR_e"/>
    <property type="match status" value="1"/>
</dbReference>
<protein>
    <submittedName>
        <fullName evidence="2">NAD(P)-binding protein</fullName>
    </submittedName>
</protein>
<dbReference type="InterPro" id="IPR036291">
    <property type="entry name" value="NAD(P)-bd_dom_sf"/>
</dbReference>
<evidence type="ECO:0000313" key="2">
    <source>
        <dbReference type="EMBL" id="TEB19161.1"/>
    </source>
</evidence>
<dbReference type="InterPro" id="IPR029903">
    <property type="entry name" value="RmlD-like-bd"/>
</dbReference>
<dbReference type="InterPro" id="IPR005913">
    <property type="entry name" value="dTDP_dehydrorham_reduct"/>
</dbReference>
<dbReference type="PANTHER" id="PTHR10491">
    <property type="entry name" value="DTDP-4-DEHYDRORHAMNOSE REDUCTASE"/>
    <property type="match status" value="1"/>
</dbReference>
<dbReference type="FunFam" id="3.40.50.720:FF:000357">
    <property type="entry name" value="Methionine adenosyltransferase 2 subunit beta"/>
    <property type="match status" value="1"/>
</dbReference>
<accession>A0A4Y7SBX5</accession>
<organism evidence="2 3">
    <name type="scientific">Coprinellus micaceus</name>
    <name type="common">Glistening ink-cap mushroom</name>
    <name type="synonym">Coprinus micaceus</name>
    <dbReference type="NCBI Taxonomy" id="71717"/>
    <lineage>
        <taxon>Eukaryota</taxon>
        <taxon>Fungi</taxon>
        <taxon>Dikarya</taxon>
        <taxon>Basidiomycota</taxon>
        <taxon>Agaricomycotina</taxon>
        <taxon>Agaricomycetes</taxon>
        <taxon>Agaricomycetidae</taxon>
        <taxon>Agaricales</taxon>
        <taxon>Agaricineae</taxon>
        <taxon>Psathyrellaceae</taxon>
        <taxon>Coprinellus</taxon>
    </lineage>
</organism>
<gene>
    <name evidence="2" type="ORF">FA13DRAFT_1758272</name>
</gene>
<dbReference type="Gene3D" id="3.40.50.720">
    <property type="entry name" value="NAD(P)-binding Rossmann-like Domain"/>
    <property type="match status" value="1"/>
</dbReference>
<dbReference type="GO" id="GO:0048269">
    <property type="term" value="C:methionine adenosyltransferase complex"/>
    <property type="evidence" value="ECO:0007669"/>
    <property type="project" value="TreeGrafter"/>
</dbReference>
<evidence type="ECO:0000313" key="3">
    <source>
        <dbReference type="Proteomes" id="UP000298030"/>
    </source>
</evidence>
<dbReference type="Proteomes" id="UP000298030">
    <property type="component" value="Unassembled WGS sequence"/>
</dbReference>
<dbReference type="STRING" id="71717.A0A4Y7SBX5"/>
<keyword evidence="3" id="KW-1185">Reference proteome</keyword>
<dbReference type="Pfam" id="PF04321">
    <property type="entry name" value="RmlD_sub_bind"/>
    <property type="match status" value="1"/>
</dbReference>
<reference evidence="2 3" key="1">
    <citation type="journal article" date="2019" name="Nat. Ecol. Evol.">
        <title>Megaphylogeny resolves global patterns of mushroom evolution.</title>
        <authorList>
            <person name="Varga T."/>
            <person name="Krizsan K."/>
            <person name="Foldi C."/>
            <person name="Dima B."/>
            <person name="Sanchez-Garcia M."/>
            <person name="Sanchez-Ramirez S."/>
            <person name="Szollosi G.J."/>
            <person name="Szarkandi J.G."/>
            <person name="Papp V."/>
            <person name="Albert L."/>
            <person name="Andreopoulos W."/>
            <person name="Angelini C."/>
            <person name="Antonin V."/>
            <person name="Barry K.W."/>
            <person name="Bougher N.L."/>
            <person name="Buchanan P."/>
            <person name="Buyck B."/>
            <person name="Bense V."/>
            <person name="Catcheside P."/>
            <person name="Chovatia M."/>
            <person name="Cooper J."/>
            <person name="Damon W."/>
            <person name="Desjardin D."/>
            <person name="Finy P."/>
            <person name="Geml J."/>
            <person name="Haridas S."/>
            <person name="Hughes K."/>
            <person name="Justo A."/>
            <person name="Karasinski D."/>
            <person name="Kautmanova I."/>
            <person name="Kiss B."/>
            <person name="Kocsube S."/>
            <person name="Kotiranta H."/>
            <person name="LaButti K.M."/>
            <person name="Lechner B.E."/>
            <person name="Liimatainen K."/>
            <person name="Lipzen A."/>
            <person name="Lukacs Z."/>
            <person name="Mihaltcheva S."/>
            <person name="Morgado L.N."/>
            <person name="Niskanen T."/>
            <person name="Noordeloos M.E."/>
            <person name="Ohm R.A."/>
            <person name="Ortiz-Santana B."/>
            <person name="Ovrebo C."/>
            <person name="Racz N."/>
            <person name="Riley R."/>
            <person name="Savchenko A."/>
            <person name="Shiryaev A."/>
            <person name="Soop K."/>
            <person name="Spirin V."/>
            <person name="Szebenyi C."/>
            <person name="Tomsovsky M."/>
            <person name="Tulloss R.E."/>
            <person name="Uehling J."/>
            <person name="Grigoriev I.V."/>
            <person name="Vagvolgyi C."/>
            <person name="Papp T."/>
            <person name="Martin F.M."/>
            <person name="Miettinen O."/>
            <person name="Hibbett D.S."/>
            <person name="Nagy L.G."/>
        </authorList>
    </citation>
    <scope>NUCLEOTIDE SEQUENCE [LARGE SCALE GENOMIC DNA]</scope>
    <source>
        <strain evidence="2 3">FP101781</strain>
    </source>
</reference>
<dbReference type="SUPFAM" id="SSF51735">
    <property type="entry name" value="NAD(P)-binding Rossmann-fold domains"/>
    <property type="match status" value="1"/>
</dbReference>
<dbReference type="GO" id="GO:0048270">
    <property type="term" value="F:methionine adenosyltransferase regulator activity"/>
    <property type="evidence" value="ECO:0007669"/>
    <property type="project" value="TreeGrafter"/>
</dbReference>
<dbReference type="PANTHER" id="PTHR10491:SF4">
    <property type="entry name" value="METHIONINE ADENOSYLTRANSFERASE 2 SUBUNIT BETA"/>
    <property type="match status" value="1"/>
</dbReference>
<dbReference type="UniPathway" id="UPA00315">
    <property type="reaction ID" value="UER00080"/>
</dbReference>
<sequence>MKAIVTGASGVLGSAVRRVFESSQVDVLPLSFSRTGDGLVQLDLTNRADVRNKFAEFKPEWVIHCAAERRPDVAGAGGLDLKNPEGTKTLNSEVPGYLAELSKELNFTLVYISTDYVFDGTNPPYSPRSTPNPLNLYGKQKRGGEEAILSAQSAQAVVLRVPILYGPAPKNTDSAVNCLLDIVHDRSGKKYTMDHFATRYPTNVIDIAKFLRRLTDIKKPLPEILHYSGDEPYTKYEMCLVFAKILELPHDHIIPNADPPSAAEATSRPRDCQLDTSATEALGLEGGLELCLFEEWWANHLKTQK</sequence>
<evidence type="ECO:0000259" key="1">
    <source>
        <dbReference type="Pfam" id="PF04321"/>
    </source>
</evidence>
<dbReference type="OrthoDB" id="6235964at2759"/>
<dbReference type="GO" id="GO:0006556">
    <property type="term" value="P:S-adenosylmethionine biosynthetic process"/>
    <property type="evidence" value="ECO:0007669"/>
    <property type="project" value="UniProtKB-UniPathway"/>
</dbReference>